<protein>
    <recommendedName>
        <fullName evidence="2">HNH nuclease domain-containing protein</fullName>
    </recommendedName>
</protein>
<dbReference type="CDD" id="cd00085">
    <property type="entry name" value="HNHc"/>
    <property type="match status" value="1"/>
</dbReference>
<dbReference type="Proteomes" id="UP000464507">
    <property type="component" value="Chromosome"/>
</dbReference>
<dbReference type="SMART" id="SM00507">
    <property type="entry name" value="HNHc"/>
    <property type="match status" value="1"/>
</dbReference>
<dbReference type="KEGG" id="mant:BHD05_08270"/>
<evidence type="ECO:0000259" key="2">
    <source>
        <dbReference type="SMART" id="SM00507"/>
    </source>
</evidence>
<evidence type="ECO:0000313" key="3">
    <source>
        <dbReference type="EMBL" id="QHO69635.1"/>
    </source>
</evidence>
<proteinExistence type="predicted"/>
<keyword evidence="4" id="KW-1185">Reference proteome</keyword>
<dbReference type="AlphaFoldDB" id="A0A7L5AIL6"/>
<accession>A0A7L5AIL6</accession>
<dbReference type="InterPro" id="IPR003615">
    <property type="entry name" value="HNH_nuc"/>
</dbReference>
<organism evidence="3 4">
    <name type="scientific">Marisediminicola antarctica</name>
    <dbReference type="NCBI Taxonomy" id="674079"/>
    <lineage>
        <taxon>Bacteria</taxon>
        <taxon>Bacillati</taxon>
        <taxon>Actinomycetota</taxon>
        <taxon>Actinomycetes</taxon>
        <taxon>Micrococcales</taxon>
        <taxon>Microbacteriaceae</taxon>
        <taxon>Marisediminicola</taxon>
    </lineage>
</organism>
<dbReference type="RefSeq" id="WP_161886013.1">
    <property type="nucleotide sequence ID" value="NZ_CP017146.1"/>
</dbReference>
<dbReference type="InterPro" id="IPR003870">
    <property type="entry name" value="DUF222"/>
</dbReference>
<gene>
    <name evidence="3" type="ORF">BHD05_08270</name>
</gene>
<evidence type="ECO:0000313" key="4">
    <source>
        <dbReference type="Proteomes" id="UP000464507"/>
    </source>
</evidence>
<feature type="domain" description="HNH nuclease" evidence="2">
    <location>
        <begin position="497"/>
        <end position="550"/>
    </location>
</feature>
<feature type="region of interest" description="Disordered" evidence="1">
    <location>
        <begin position="125"/>
        <end position="178"/>
    </location>
</feature>
<dbReference type="EMBL" id="CP017146">
    <property type="protein sequence ID" value="QHO69635.1"/>
    <property type="molecule type" value="Genomic_DNA"/>
</dbReference>
<name>A0A7L5AIL6_9MICO</name>
<sequence>MEHLPNTLRDTADTVAGLGACAGEFTALDDASLFAAQRSVTALRRAVDTYAAWIAAAIAKHSDRALGHAGMAISAGFVSAEALIQSISGSTRAEAAKLVQIGTLLAETEAAEALAAAFAEANPDLDRSGAIGTGDPATDYPAAPGLDPDDPAGHGSDPAGHDRAGADPATPRAPGYAGNGHLPPGMAVWQAPIARAVAAGLLSVDGAEAIRRGLGGIDDAVTAEQLTAAAEQLIAAVNPGPTGAGRVLGADEVQRLARRLRDELDSDGIRRREKEQYDLRAVRKWRTADGMHHGIWHLHPEDGALLDAAFSTILSPRRGGPRFIDPEEKAKAQKLVEDPRTDEQILADALIGMIRIATDADPGTMFGSRRPAVRVIITKKDLHTSTAPTGSGTGATTETGTGAGAGAITATRVSATTGSQPRQPLSQQPLPVLPLQPPLPLLPGISADQGWIEGTLDPISIETIQRNLCDTGHIPVLFDDDGQCLNVGHTRRHFTARQRIALATRDGGCMFPSCDRPPSWCEAHHIKHWDRDNGPTNIDNGILLCRRHHLLLHDNHWEITNTNNNYWLQPPTTVDPTQTLILLPSRTPTIVAITRKNAR</sequence>
<dbReference type="Pfam" id="PF02720">
    <property type="entry name" value="DUF222"/>
    <property type="match status" value="1"/>
</dbReference>
<reference evidence="3 4" key="1">
    <citation type="submission" date="2016-09" db="EMBL/GenBank/DDBJ databases">
        <title>Complete genome sequence of microbes from the polar regions.</title>
        <authorList>
            <person name="Liao L."/>
            <person name="Chen B."/>
        </authorList>
    </citation>
    <scope>NUCLEOTIDE SEQUENCE [LARGE SCALE GENOMIC DNA]</scope>
    <source>
        <strain evidence="3 4">ZS314</strain>
    </source>
</reference>
<dbReference type="OrthoDB" id="5177627at2"/>
<evidence type="ECO:0000256" key="1">
    <source>
        <dbReference type="SAM" id="MobiDB-lite"/>
    </source>
</evidence>